<dbReference type="PANTHER" id="PTHR30055">
    <property type="entry name" value="HTH-TYPE TRANSCRIPTIONAL REGULATOR RUTR"/>
    <property type="match status" value="1"/>
</dbReference>
<dbReference type="RefSeq" id="WP_203829210.1">
    <property type="nucleotide sequence ID" value="NZ_BAAATY010000015.1"/>
</dbReference>
<dbReference type="PROSITE" id="PS50977">
    <property type="entry name" value="HTH_TETR_2"/>
    <property type="match status" value="1"/>
</dbReference>
<keyword evidence="1" id="KW-0805">Transcription regulation</keyword>
<comment type="caution">
    <text evidence="6">The sequence shown here is derived from an EMBL/GenBank/DDBJ whole genome shotgun (WGS) entry which is preliminary data.</text>
</comment>
<name>A0ABQ4BL00_9ACTN</name>
<keyword evidence="3" id="KW-0804">Transcription</keyword>
<feature type="domain" description="HTH tetR-type" evidence="5">
    <location>
        <begin position="21"/>
        <end position="81"/>
    </location>
</feature>
<evidence type="ECO:0000256" key="1">
    <source>
        <dbReference type="ARBA" id="ARBA00023015"/>
    </source>
</evidence>
<proteinExistence type="predicted"/>
<feature type="DNA-binding region" description="H-T-H motif" evidence="4">
    <location>
        <begin position="44"/>
        <end position="63"/>
    </location>
</feature>
<dbReference type="SUPFAM" id="SSF46689">
    <property type="entry name" value="Homeodomain-like"/>
    <property type="match status" value="1"/>
</dbReference>
<dbReference type="EMBL" id="BOMS01000123">
    <property type="protein sequence ID" value="GIE71349.1"/>
    <property type="molecule type" value="Genomic_DNA"/>
</dbReference>
<dbReference type="InterPro" id="IPR009057">
    <property type="entry name" value="Homeodomain-like_sf"/>
</dbReference>
<dbReference type="Proteomes" id="UP000624709">
    <property type="component" value="Unassembled WGS sequence"/>
</dbReference>
<dbReference type="Pfam" id="PF00440">
    <property type="entry name" value="TetR_N"/>
    <property type="match status" value="1"/>
</dbReference>
<dbReference type="PRINTS" id="PR00455">
    <property type="entry name" value="HTHTETR"/>
</dbReference>
<evidence type="ECO:0000256" key="3">
    <source>
        <dbReference type="ARBA" id="ARBA00023163"/>
    </source>
</evidence>
<dbReference type="Gene3D" id="1.10.357.10">
    <property type="entry name" value="Tetracycline Repressor, domain 2"/>
    <property type="match status" value="1"/>
</dbReference>
<evidence type="ECO:0000259" key="5">
    <source>
        <dbReference type="PROSITE" id="PS50977"/>
    </source>
</evidence>
<dbReference type="InterPro" id="IPR050109">
    <property type="entry name" value="HTH-type_TetR-like_transc_reg"/>
</dbReference>
<evidence type="ECO:0000256" key="2">
    <source>
        <dbReference type="ARBA" id="ARBA00023125"/>
    </source>
</evidence>
<reference evidence="6 7" key="1">
    <citation type="submission" date="2021-01" db="EMBL/GenBank/DDBJ databases">
        <title>Whole genome shotgun sequence of Actinoplanes palleronii NBRC 14916.</title>
        <authorList>
            <person name="Komaki H."/>
            <person name="Tamura T."/>
        </authorList>
    </citation>
    <scope>NUCLEOTIDE SEQUENCE [LARGE SCALE GENOMIC DNA]</scope>
    <source>
        <strain evidence="6 7">NBRC 14916</strain>
    </source>
</reference>
<sequence length="211" mass="22404">MSSPEQTRRPYDASGRQEAARHTRAAVLDAFRELLVADGYRAATIRAVAERAGVSAETVYKTFGGKPGLTKALWDTTLAGDDEPVTMAERAQLRAVWAEPDPVAKARGYAGFVRGVNERLATLAGLLSQAGPEAAAVLDASERERRAGVGAFVAHLAEAGLLRAGADAELVADACWVLTGPRPYTELTVGRGWAAADYEGWLARVLAADLR</sequence>
<protein>
    <submittedName>
        <fullName evidence="6">TetR family transcriptional regulator</fullName>
    </submittedName>
</protein>
<accession>A0ABQ4BL00</accession>
<keyword evidence="2 4" id="KW-0238">DNA-binding</keyword>
<dbReference type="PANTHER" id="PTHR30055:SF234">
    <property type="entry name" value="HTH-TYPE TRANSCRIPTIONAL REGULATOR BETI"/>
    <property type="match status" value="1"/>
</dbReference>
<evidence type="ECO:0000313" key="6">
    <source>
        <dbReference type="EMBL" id="GIE71349.1"/>
    </source>
</evidence>
<evidence type="ECO:0000313" key="7">
    <source>
        <dbReference type="Proteomes" id="UP000624709"/>
    </source>
</evidence>
<dbReference type="InterPro" id="IPR001647">
    <property type="entry name" value="HTH_TetR"/>
</dbReference>
<organism evidence="6 7">
    <name type="scientific">Actinoplanes palleronii</name>
    <dbReference type="NCBI Taxonomy" id="113570"/>
    <lineage>
        <taxon>Bacteria</taxon>
        <taxon>Bacillati</taxon>
        <taxon>Actinomycetota</taxon>
        <taxon>Actinomycetes</taxon>
        <taxon>Micromonosporales</taxon>
        <taxon>Micromonosporaceae</taxon>
        <taxon>Actinoplanes</taxon>
    </lineage>
</organism>
<gene>
    <name evidence="6" type="ORF">Apa02nite_074570</name>
</gene>
<keyword evidence="7" id="KW-1185">Reference proteome</keyword>
<evidence type="ECO:0000256" key="4">
    <source>
        <dbReference type="PROSITE-ProRule" id="PRU00335"/>
    </source>
</evidence>